<keyword evidence="1" id="KW-0732">Signal</keyword>
<sequence>MSRFNLLSLLLAIALILISNFSQTEVQAAIPITRRLLDASEDGSYQQYLGNVLNNRRFRMSFPPTDLDLLNALRKRQIRYHPCYFNPVSCFRRK</sequence>
<feature type="signal peptide" evidence="1">
    <location>
        <begin position="1"/>
        <end position="28"/>
    </location>
</feature>
<comment type="caution">
    <text evidence="2">The sequence shown here is derived from an EMBL/GenBank/DDBJ whole genome shotgun (WGS) entry which is preliminary data.</text>
</comment>
<dbReference type="Proteomes" id="UP001497382">
    <property type="component" value="Unassembled WGS sequence"/>
</dbReference>
<dbReference type="EMBL" id="CAXIEN010000015">
    <property type="protein sequence ID" value="CAL1264954.1"/>
    <property type="molecule type" value="Genomic_DNA"/>
</dbReference>
<feature type="chain" id="PRO_5043729647" evidence="1">
    <location>
        <begin position="29"/>
        <end position="94"/>
    </location>
</feature>
<organism evidence="2 3">
    <name type="scientific">Larinioides sclopetarius</name>
    <dbReference type="NCBI Taxonomy" id="280406"/>
    <lineage>
        <taxon>Eukaryota</taxon>
        <taxon>Metazoa</taxon>
        <taxon>Ecdysozoa</taxon>
        <taxon>Arthropoda</taxon>
        <taxon>Chelicerata</taxon>
        <taxon>Arachnida</taxon>
        <taxon>Araneae</taxon>
        <taxon>Araneomorphae</taxon>
        <taxon>Entelegynae</taxon>
        <taxon>Araneoidea</taxon>
        <taxon>Araneidae</taxon>
        <taxon>Larinioides</taxon>
    </lineage>
</organism>
<name>A0AAV1Z3I6_9ARAC</name>
<keyword evidence="3" id="KW-1185">Reference proteome</keyword>
<proteinExistence type="predicted"/>
<gene>
    <name evidence="2" type="ORF">LARSCL_LOCUS2248</name>
</gene>
<reference evidence="2 3" key="1">
    <citation type="submission" date="2024-04" db="EMBL/GenBank/DDBJ databases">
        <authorList>
            <person name="Rising A."/>
            <person name="Reimegard J."/>
            <person name="Sonavane S."/>
            <person name="Akerstrom W."/>
            <person name="Nylinder S."/>
            <person name="Hedman E."/>
            <person name="Kallberg Y."/>
        </authorList>
    </citation>
    <scope>NUCLEOTIDE SEQUENCE [LARGE SCALE GENOMIC DNA]</scope>
</reference>
<accession>A0AAV1Z3I6</accession>
<dbReference type="AlphaFoldDB" id="A0AAV1Z3I6"/>
<protein>
    <submittedName>
        <fullName evidence="2">Uncharacterized protein</fullName>
    </submittedName>
</protein>
<evidence type="ECO:0000313" key="3">
    <source>
        <dbReference type="Proteomes" id="UP001497382"/>
    </source>
</evidence>
<evidence type="ECO:0000313" key="2">
    <source>
        <dbReference type="EMBL" id="CAL1264954.1"/>
    </source>
</evidence>
<evidence type="ECO:0000256" key="1">
    <source>
        <dbReference type="SAM" id="SignalP"/>
    </source>
</evidence>